<name>A0AAE0T097_9BIVA</name>
<reference evidence="2" key="2">
    <citation type="journal article" date="2021" name="Genome Biol. Evol.">
        <title>Developing a high-quality reference genome for a parasitic bivalve with doubly uniparental inheritance (Bivalvia: Unionida).</title>
        <authorList>
            <person name="Smith C.H."/>
        </authorList>
    </citation>
    <scope>NUCLEOTIDE SEQUENCE</scope>
    <source>
        <strain evidence="2">CHS0354</strain>
        <tissue evidence="2">Mantle</tissue>
    </source>
</reference>
<evidence type="ECO:0000259" key="1">
    <source>
        <dbReference type="Pfam" id="PF01712"/>
    </source>
</evidence>
<organism evidence="2 3">
    <name type="scientific">Potamilus streckersoni</name>
    <dbReference type="NCBI Taxonomy" id="2493646"/>
    <lineage>
        <taxon>Eukaryota</taxon>
        <taxon>Metazoa</taxon>
        <taxon>Spiralia</taxon>
        <taxon>Lophotrochozoa</taxon>
        <taxon>Mollusca</taxon>
        <taxon>Bivalvia</taxon>
        <taxon>Autobranchia</taxon>
        <taxon>Heteroconchia</taxon>
        <taxon>Palaeoheterodonta</taxon>
        <taxon>Unionida</taxon>
        <taxon>Unionoidea</taxon>
        <taxon>Unionidae</taxon>
        <taxon>Ambleminae</taxon>
        <taxon>Lampsilini</taxon>
        <taxon>Potamilus</taxon>
    </lineage>
</organism>
<dbReference type="Proteomes" id="UP001195483">
    <property type="component" value="Unassembled WGS sequence"/>
</dbReference>
<dbReference type="PANTHER" id="PTHR10513">
    <property type="entry name" value="DEOXYNUCLEOSIDE KINASE"/>
    <property type="match status" value="1"/>
</dbReference>
<gene>
    <name evidence="2" type="ORF">CHS0354_019248</name>
</gene>
<dbReference type="EMBL" id="JAEAOA010001191">
    <property type="protein sequence ID" value="KAK3600895.1"/>
    <property type="molecule type" value="Genomic_DNA"/>
</dbReference>
<dbReference type="Pfam" id="PF01712">
    <property type="entry name" value="dNK"/>
    <property type="match status" value="1"/>
</dbReference>
<evidence type="ECO:0000313" key="2">
    <source>
        <dbReference type="EMBL" id="KAK3600895.1"/>
    </source>
</evidence>
<feature type="domain" description="Deoxynucleoside kinase" evidence="1">
    <location>
        <begin position="87"/>
        <end position="278"/>
    </location>
</feature>
<dbReference type="GO" id="GO:0005739">
    <property type="term" value="C:mitochondrion"/>
    <property type="evidence" value="ECO:0007669"/>
    <property type="project" value="TreeGrafter"/>
</dbReference>
<dbReference type="AlphaFoldDB" id="A0AAE0T097"/>
<keyword evidence="3" id="KW-1185">Reference proteome</keyword>
<dbReference type="PANTHER" id="PTHR10513:SF24">
    <property type="entry name" value="THYMIDINE KINASE 2, MITOCHONDRIAL"/>
    <property type="match status" value="1"/>
</dbReference>
<protein>
    <recommendedName>
        <fullName evidence="1">Deoxynucleoside kinase domain-containing protein</fullName>
    </recommendedName>
</protein>
<dbReference type="CDD" id="cd01673">
    <property type="entry name" value="dNK"/>
    <property type="match status" value="1"/>
</dbReference>
<dbReference type="FunFam" id="3.40.50.300:FF:001571">
    <property type="entry name" value="Deoxynucleoside kinase"/>
    <property type="match status" value="1"/>
</dbReference>
<dbReference type="GO" id="GO:0019136">
    <property type="term" value="F:deoxynucleoside kinase activity"/>
    <property type="evidence" value="ECO:0007669"/>
    <property type="project" value="TreeGrafter"/>
</dbReference>
<proteinExistence type="predicted"/>
<dbReference type="SUPFAM" id="SSF52540">
    <property type="entry name" value="P-loop containing nucleoside triphosphate hydrolases"/>
    <property type="match status" value="1"/>
</dbReference>
<dbReference type="Gene3D" id="3.40.50.300">
    <property type="entry name" value="P-loop containing nucleotide triphosphate hydrolases"/>
    <property type="match status" value="1"/>
</dbReference>
<dbReference type="InterPro" id="IPR027417">
    <property type="entry name" value="P-loop_NTPase"/>
</dbReference>
<dbReference type="InterPro" id="IPR050566">
    <property type="entry name" value="Deoxyribonucleoside_kinase"/>
</dbReference>
<evidence type="ECO:0000313" key="3">
    <source>
        <dbReference type="Proteomes" id="UP001195483"/>
    </source>
</evidence>
<sequence length="294" mass="34417">MSCIVANRCAQTFVRVVAVNTTNAFGGKRYCAKRRTIVTKEEIFWGWTTRTFSSKMLGTHDFKRIASKVLTEENLGLPLEPGKKYSVSIEGNIGCGKTTLLEYFRTSQVVEAIKEPVEQWTNVQGHNALELLYKDPSRWSFTFNLYAQLTRVQMHTKKHEKPVKMLERSLHSTRYCFVENDFRNNVINGLEYAILTEWYNWLIKNHAVNLDLIVYLRADPKVCYDRIKKRSRKEETCVPYSLLQDLHNLHEEWLVHQTRGKLPAPVLILDANNEYNRMTEIYEEKRQEILCGFV</sequence>
<dbReference type="InterPro" id="IPR031314">
    <property type="entry name" value="DNK_dom"/>
</dbReference>
<accession>A0AAE0T097</accession>
<reference evidence="2" key="1">
    <citation type="journal article" date="2021" name="Genome Biol. Evol.">
        <title>A High-Quality Reference Genome for a Parasitic Bivalve with Doubly Uniparental Inheritance (Bivalvia: Unionida).</title>
        <authorList>
            <person name="Smith C.H."/>
        </authorList>
    </citation>
    <scope>NUCLEOTIDE SEQUENCE</scope>
    <source>
        <strain evidence="2">CHS0354</strain>
    </source>
</reference>
<reference evidence="2" key="3">
    <citation type="submission" date="2023-05" db="EMBL/GenBank/DDBJ databases">
        <authorList>
            <person name="Smith C.H."/>
        </authorList>
    </citation>
    <scope>NUCLEOTIDE SEQUENCE</scope>
    <source>
        <strain evidence="2">CHS0354</strain>
        <tissue evidence="2">Mantle</tissue>
    </source>
</reference>
<comment type="caution">
    <text evidence="2">The sequence shown here is derived from an EMBL/GenBank/DDBJ whole genome shotgun (WGS) entry which is preliminary data.</text>
</comment>